<reference evidence="1" key="2">
    <citation type="submission" date="2020-10" db="EMBL/GenBank/DDBJ databases">
        <authorList>
            <person name="Chmielowska C.A."/>
            <person name="Korsak D."/>
            <person name="Bartosik D."/>
        </authorList>
    </citation>
    <scope>NUCLEOTIDE SEQUENCE</scope>
    <source>
        <strain evidence="1">Sr12</strain>
        <plasmid evidence="1">pLIS4</plasmid>
    </source>
</reference>
<reference evidence="1" key="1">
    <citation type="journal article" date="2020" name="Int. J. Mol. Sci.">
        <title>Genetic Carriers and Genomic Distribution of cadA6-A Novel Variant of a Cadmium Resistance Determinant Identified in Listeria spp.</title>
        <authorList>
            <person name="Chmielowska C."/>
            <person name="Korsak D."/>
            <person name="Szmulkowska B."/>
            <person name="Krop A."/>
            <person name="Lipka K."/>
            <person name="Krupinska M."/>
            <person name="Bartosik D."/>
        </authorList>
    </citation>
    <scope>NUCLEOTIDE SEQUENCE</scope>
    <source>
        <strain evidence="1">Sr12</strain>
    </source>
</reference>
<geneLocation type="plasmid" evidence="1">
    <name>pLIS4</name>
</geneLocation>
<gene>
    <name evidence="1" type="ORF">pLIS400431c</name>
</gene>
<dbReference type="EMBL" id="MW124301">
    <property type="protein sequence ID" value="QPL19421.1"/>
    <property type="molecule type" value="Genomic_DNA"/>
</dbReference>
<protein>
    <submittedName>
        <fullName evidence="1">Uncharacterized protein</fullName>
    </submittedName>
</protein>
<accession>A0A7T0MAR3</accession>
<keyword evidence="1" id="KW-0614">Plasmid</keyword>
<name>A0A7T0MAR3_LISSE</name>
<dbReference type="RefSeq" id="WP_185479338.1">
    <property type="nucleotide sequence ID" value="NZ_JAASVC010000008.1"/>
</dbReference>
<organism evidence="1">
    <name type="scientific">Listeria seeligeri</name>
    <dbReference type="NCBI Taxonomy" id="1640"/>
    <lineage>
        <taxon>Bacteria</taxon>
        <taxon>Bacillati</taxon>
        <taxon>Bacillota</taxon>
        <taxon>Bacilli</taxon>
        <taxon>Bacillales</taxon>
        <taxon>Listeriaceae</taxon>
        <taxon>Listeria</taxon>
    </lineage>
</organism>
<proteinExistence type="predicted"/>
<evidence type="ECO:0000313" key="1">
    <source>
        <dbReference type="EMBL" id="QPL19421.1"/>
    </source>
</evidence>
<sequence length="111" mass="12566">MEINLLYTFDFGDNVISQLLIGCGGNVSQAEMISSSLINLFDFSDQPEIMLDDTLAQHEINAKYVESKERDLSNSYWYVNQLSAINSKTGEITKLVPVRHLKDYLVSVEVM</sequence>
<dbReference type="AlphaFoldDB" id="A0A7T0MAR3"/>